<feature type="domain" description="DUF6598" evidence="1">
    <location>
        <begin position="74"/>
        <end position="315"/>
    </location>
</feature>
<name>A0ABC8YSP1_9POAL</name>
<organism evidence="2 3">
    <name type="scientific">Urochloa decumbens</name>
    <dbReference type="NCBI Taxonomy" id="240449"/>
    <lineage>
        <taxon>Eukaryota</taxon>
        <taxon>Viridiplantae</taxon>
        <taxon>Streptophyta</taxon>
        <taxon>Embryophyta</taxon>
        <taxon>Tracheophyta</taxon>
        <taxon>Spermatophyta</taxon>
        <taxon>Magnoliopsida</taxon>
        <taxon>Liliopsida</taxon>
        <taxon>Poales</taxon>
        <taxon>Poaceae</taxon>
        <taxon>PACMAD clade</taxon>
        <taxon>Panicoideae</taxon>
        <taxon>Panicodae</taxon>
        <taxon>Paniceae</taxon>
        <taxon>Melinidinae</taxon>
        <taxon>Urochloa</taxon>
    </lineage>
</organism>
<dbReference type="Proteomes" id="UP001497457">
    <property type="component" value="Chromosome 17b"/>
</dbReference>
<dbReference type="PANTHER" id="PTHR33065:SF88">
    <property type="entry name" value="OS11G0104220 PROTEIN"/>
    <property type="match status" value="1"/>
</dbReference>
<reference evidence="2" key="1">
    <citation type="submission" date="2024-10" db="EMBL/GenBank/DDBJ databases">
        <authorList>
            <person name="Ryan C."/>
        </authorList>
    </citation>
    <scope>NUCLEOTIDE SEQUENCE [LARGE SCALE GENOMIC DNA]</scope>
</reference>
<evidence type="ECO:0000313" key="3">
    <source>
        <dbReference type="Proteomes" id="UP001497457"/>
    </source>
</evidence>
<dbReference type="Pfam" id="PF20241">
    <property type="entry name" value="DUF6598"/>
    <property type="match status" value="1"/>
</dbReference>
<dbReference type="EMBL" id="OZ075127">
    <property type="protein sequence ID" value="CAL4947846.1"/>
    <property type="molecule type" value="Genomic_DNA"/>
</dbReference>
<evidence type="ECO:0000259" key="1">
    <source>
        <dbReference type="Pfam" id="PF20241"/>
    </source>
</evidence>
<protein>
    <recommendedName>
        <fullName evidence="1">DUF6598 domain-containing protein</fullName>
    </recommendedName>
</protein>
<proteinExistence type="predicted"/>
<accession>A0ABC8YSP1</accession>
<dbReference type="InterPro" id="IPR001938">
    <property type="entry name" value="Thaumatin"/>
</dbReference>
<dbReference type="PIRSF" id="PIRSF002703">
    <property type="entry name" value="Thaumatin"/>
    <property type="match status" value="1"/>
</dbReference>
<keyword evidence="3" id="KW-1185">Reference proteome</keyword>
<dbReference type="PANTHER" id="PTHR33065">
    <property type="entry name" value="OS07G0486400 PROTEIN"/>
    <property type="match status" value="1"/>
</dbReference>
<dbReference type="AlphaFoldDB" id="A0ABC8YSP1"/>
<dbReference type="InterPro" id="IPR046533">
    <property type="entry name" value="DUF6598"/>
</dbReference>
<gene>
    <name evidence="2" type="ORF">URODEC1_LOCUS37029</name>
</gene>
<sequence length="321" mass="36018">MEAHRSGETAATKKPSLEDEEAELLIVLQKFRKNWMEMNSEFFGPFEATTGTDVGPKHYTESRPPSGGMHYDALEIFLLKVDEIKEGLEWPLRVFGLVAVRDSMDYKRNILFHRSKENCQILTEEDPYLELTGPSRAIALIDNPEYEVELSVVGNNPSEGKILSAAVFGYNNNSYGESLAGLVRTRIVSTKRSTIELKYSHLKLPLEATIEIHHLEGSCDFHGLFFAHVEYMGEEKIVLLHSIDSNLTVEPDGSIPLSRCVVLVEDNGKLMLGVKAWHGKNDQDTVVQHAVIPAKFHSKSNGELDVGFCKMAFSVYWSVLC</sequence>
<evidence type="ECO:0000313" key="2">
    <source>
        <dbReference type="EMBL" id="CAL4947846.1"/>
    </source>
</evidence>